<dbReference type="EMBL" id="JAPDFW010000044">
    <property type="protein sequence ID" value="KAJ5078940.1"/>
    <property type="molecule type" value="Genomic_DNA"/>
</dbReference>
<dbReference type="Proteomes" id="UP001149090">
    <property type="component" value="Unassembled WGS sequence"/>
</dbReference>
<sequence>MLNLRYHIFSKLTTKILKLNFGRKISSSINLVIRSSGVEVESSQKTTRCTFVSTLRGDGEILPIYYIEHRPQTILNGQIWKKAIKGINVELFVDYICKTLSNVDKKKPKLFLMDNLKVHHSKGVLDKLANLDF</sequence>
<evidence type="ECO:0008006" key="3">
    <source>
        <dbReference type="Google" id="ProtNLM"/>
    </source>
</evidence>
<dbReference type="AlphaFoldDB" id="A0A9Q0LUH8"/>
<evidence type="ECO:0000313" key="2">
    <source>
        <dbReference type="Proteomes" id="UP001149090"/>
    </source>
</evidence>
<organism evidence="1 2">
    <name type="scientific">Anaeramoeba ignava</name>
    <name type="common">Anaerobic marine amoeba</name>
    <dbReference type="NCBI Taxonomy" id="1746090"/>
    <lineage>
        <taxon>Eukaryota</taxon>
        <taxon>Metamonada</taxon>
        <taxon>Anaeramoebidae</taxon>
        <taxon>Anaeramoeba</taxon>
    </lineage>
</organism>
<gene>
    <name evidence="1" type="ORF">M0811_04663</name>
</gene>
<proteinExistence type="predicted"/>
<protein>
    <recommendedName>
        <fullName evidence="3">Transposase</fullName>
    </recommendedName>
</protein>
<keyword evidence="2" id="KW-1185">Reference proteome</keyword>
<evidence type="ECO:0000313" key="1">
    <source>
        <dbReference type="EMBL" id="KAJ5078940.1"/>
    </source>
</evidence>
<name>A0A9Q0LUH8_ANAIG</name>
<reference evidence="1" key="1">
    <citation type="submission" date="2022-10" db="EMBL/GenBank/DDBJ databases">
        <title>Novel sulphate-reducing endosymbionts in the free-living metamonad Anaeramoeba.</title>
        <authorList>
            <person name="Jerlstrom-Hultqvist J."/>
            <person name="Cepicka I."/>
            <person name="Gallot-Lavallee L."/>
            <person name="Salas-Leiva D."/>
            <person name="Curtis B.A."/>
            <person name="Zahonova K."/>
            <person name="Pipaliya S."/>
            <person name="Dacks J."/>
            <person name="Roger A.J."/>
        </authorList>
    </citation>
    <scope>NUCLEOTIDE SEQUENCE</scope>
    <source>
        <strain evidence="1">BMAN</strain>
    </source>
</reference>
<comment type="caution">
    <text evidence="1">The sequence shown here is derived from an EMBL/GenBank/DDBJ whole genome shotgun (WGS) entry which is preliminary data.</text>
</comment>
<accession>A0A9Q0LUH8</accession>